<dbReference type="PANTHER" id="PTHR33371:SF4">
    <property type="entry name" value="INTERMEMBRANE PHOSPHOLIPID TRANSPORT SYSTEM BINDING PROTEIN MLAD"/>
    <property type="match status" value="1"/>
</dbReference>
<dbReference type="InterPro" id="IPR003399">
    <property type="entry name" value="Mce/MlaD"/>
</dbReference>
<dbReference type="PANTHER" id="PTHR33371">
    <property type="entry name" value="INTERMEMBRANE PHOSPHOLIPID TRANSPORT SYSTEM BINDING PROTEIN MLAD-RELATED"/>
    <property type="match status" value="1"/>
</dbReference>
<protein>
    <submittedName>
        <fullName evidence="4">MCE family protein</fullName>
    </submittedName>
</protein>
<evidence type="ECO:0000313" key="5">
    <source>
        <dbReference type="Proteomes" id="UP000003288"/>
    </source>
</evidence>
<dbReference type="AlphaFoldDB" id="A0AAI9F1Z7"/>
<sequence>MKTEIKVGIFVLLGIISLLIMTFQIKSFERLKENGYVLYAIVNDASGINKKSRVKLRGVNVGVVDNMKLVNNGVELKLLIKKGVKIPIGSMVAIAQDNVLGGKYLKIIPSHNKSYYKPGDTIDKYLKTASMEDVMNNINLAVDDIKVLINKLNKTLDEVTINNLKNTISNIKESSVKLNSILNVVDKKLPQILNNTNDLVVSYKETGNILKSKLPKILEKVDKLALNSNKLIYDSRELVKTLKVKIAKLADTYTKLGENVNTLVLENNSTIKQTLASAEGFFTNGSNSFKKIDNMLASINKSQILVDVSSNYMFKDDDYLTTAEISYMPNPTKSYIIGLTSRKDYSNSVTSDKSKVFISAQIAKRYENLRVRGGIIENTGGIGVDYYLDKDKVRLSSEIYDFNSENDKRGSNPHLNFKATYYYLKHIEMIAGIDNILNNKARSFFLGLGIKFKDNDLKPLLSGGATSFLK</sequence>
<proteinExistence type="predicted"/>
<dbReference type="InterPro" id="IPR052336">
    <property type="entry name" value="MlaD_Phospholipid_Transporter"/>
</dbReference>
<accession>A0AAI9F1Z7</accession>
<organism evidence="3 5">
    <name type="scientific">Caminibacter mediatlanticus TB-2</name>
    <dbReference type="NCBI Taxonomy" id="391592"/>
    <lineage>
        <taxon>Bacteria</taxon>
        <taxon>Pseudomonadati</taxon>
        <taxon>Campylobacterota</taxon>
        <taxon>Epsilonproteobacteria</taxon>
        <taxon>Nautiliales</taxon>
        <taxon>Nautiliaceae</taxon>
        <taxon>Caminibacter</taxon>
    </lineage>
</organism>
<name>A0AAI9F1Z7_9BACT</name>
<reference evidence="4 6" key="2">
    <citation type="submission" date="2019-05" db="EMBL/GenBank/DDBJ databases">
        <title>A comparative analysis of the Nautiliaceae.</title>
        <authorList>
            <person name="Grosche A."/>
            <person name="Smedile F."/>
            <person name="Vetriani C."/>
        </authorList>
    </citation>
    <scope>NUCLEOTIDE SEQUENCE [LARGE SCALE GENOMIC DNA]</scope>
    <source>
        <strain evidence="4 6">TB-2</strain>
    </source>
</reference>
<reference evidence="3 5" key="1">
    <citation type="journal article" date="2011" name="Stand. Genomic Sci.">
        <title>Draft genome sequence of Caminibacter mediatlanticus strain TB-2, an epsilonproteobacterium isolated from a deep-sea hydrothermal vent.</title>
        <authorList>
            <person name="Giovannelli D."/>
            <person name="Ferriera S."/>
            <person name="Johnson J."/>
            <person name="Kravitz S."/>
            <person name="Perez-Rodriguez I."/>
            <person name="Ricci J."/>
            <person name="O'Brien C."/>
            <person name="Voordeckers J.W."/>
            <person name="Bini E."/>
            <person name="Vetriani C."/>
        </authorList>
    </citation>
    <scope>NUCLEOTIDE SEQUENCE [LARGE SCALE GENOMIC DNA]</scope>
    <source>
        <strain evidence="3 5">TB-2</strain>
    </source>
</reference>
<dbReference type="Proteomes" id="UP000306825">
    <property type="component" value="Chromosome"/>
</dbReference>
<keyword evidence="1" id="KW-0812">Transmembrane</keyword>
<evidence type="ECO:0000313" key="6">
    <source>
        <dbReference type="Proteomes" id="UP000306825"/>
    </source>
</evidence>
<evidence type="ECO:0000313" key="4">
    <source>
        <dbReference type="EMBL" id="QCT94874.1"/>
    </source>
</evidence>
<feature type="transmembrane region" description="Helical" evidence="1">
    <location>
        <begin position="7"/>
        <end position="25"/>
    </location>
</feature>
<dbReference type="EMBL" id="CP040463">
    <property type="protein sequence ID" value="QCT94874.1"/>
    <property type="molecule type" value="Genomic_DNA"/>
</dbReference>
<dbReference type="RefSeq" id="WP_007472966.1">
    <property type="nucleotide sequence ID" value="NZ_ABCJ01000001.1"/>
</dbReference>
<evidence type="ECO:0000259" key="2">
    <source>
        <dbReference type="Pfam" id="PF02470"/>
    </source>
</evidence>
<dbReference type="Pfam" id="PF02470">
    <property type="entry name" value="MlaD"/>
    <property type="match status" value="1"/>
</dbReference>
<evidence type="ECO:0000256" key="1">
    <source>
        <dbReference type="SAM" id="Phobius"/>
    </source>
</evidence>
<feature type="domain" description="Mce/MlaD" evidence="2">
    <location>
        <begin position="34"/>
        <end position="109"/>
    </location>
</feature>
<keyword evidence="1" id="KW-1133">Transmembrane helix</keyword>
<keyword evidence="6" id="KW-1185">Reference proteome</keyword>
<dbReference type="Proteomes" id="UP000003288">
    <property type="component" value="Unassembled WGS sequence"/>
</dbReference>
<keyword evidence="1" id="KW-0472">Membrane</keyword>
<dbReference type="EMBL" id="ABCJ01000001">
    <property type="protein sequence ID" value="EDM24227.1"/>
    <property type="molecule type" value="Genomic_DNA"/>
</dbReference>
<gene>
    <name evidence="3" type="ORF">CMTB2_01888</name>
    <name evidence="4" type="ORF">FE773_06650</name>
</gene>
<evidence type="ECO:0000313" key="3">
    <source>
        <dbReference type="EMBL" id="EDM24227.1"/>
    </source>
</evidence>